<organism evidence="1 2">
    <name type="scientific">Trifolium medium</name>
    <dbReference type="NCBI Taxonomy" id="97028"/>
    <lineage>
        <taxon>Eukaryota</taxon>
        <taxon>Viridiplantae</taxon>
        <taxon>Streptophyta</taxon>
        <taxon>Embryophyta</taxon>
        <taxon>Tracheophyta</taxon>
        <taxon>Spermatophyta</taxon>
        <taxon>Magnoliopsida</taxon>
        <taxon>eudicotyledons</taxon>
        <taxon>Gunneridae</taxon>
        <taxon>Pentapetalae</taxon>
        <taxon>rosids</taxon>
        <taxon>fabids</taxon>
        <taxon>Fabales</taxon>
        <taxon>Fabaceae</taxon>
        <taxon>Papilionoideae</taxon>
        <taxon>50 kb inversion clade</taxon>
        <taxon>NPAAA clade</taxon>
        <taxon>Hologalegina</taxon>
        <taxon>IRL clade</taxon>
        <taxon>Trifolieae</taxon>
        <taxon>Trifolium</taxon>
    </lineage>
</organism>
<evidence type="ECO:0000313" key="1">
    <source>
        <dbReference type="EMBL" id="MCI19321.1"/>
    </source>
</evidence>
<dbReference type="Proteomes" id="UP000265520">
    <property type="component" value="Unassembled WGS sequence"/>
</dbReference>
<protein>
    <submittedName>
        <fullName evidence="1">Monocopper oxidase-like protein SKS1-like</fullName>
    </submittedName>
</protein>
<proteinExistence type="predicted"/>
<dbReference type="EMBL" id="LXQA010114268">
    <property type="protein sequence ID" value="MCI19321.1"/>
    <property type="molecule type" value="Genomic_DNA"/>
</dbReference>
<evidence type="ECO:0000313" key="2">
    <source>
        <dbReference type="Proteomes" id="UP000265520"/>
    </source>
</evidence>
<reference evidence="1 2" key="1">
    <citation type="journal article" date="2018" name="Front. Plant Sci.">
        <title>Red Clover (Trifolium pratense) and Zigzag Clover (T. medium) - A Picture of Genomic Similarities and Differences.</title>
        <authorList>
            <person name="Dluhosova J."/>
            <person name="Istvanek J."/>
            <person name="Nedelnik J."/>
            <person name="Repkova J."/>
        </authorList>
    </citation>
    <scope>NUCLEOTIDE SEQUENCE [LARGE SCALE GENOMIC DNA]</scope>
    <source>
        <strain evidence="2">cv. 10/8</strain>
        <tissue evidence="1">Leaf</tissue>
    </source>
</reference>
<sequence>QNASTDYYIVASARFVNESLWQKVTGVAVLHYKNSKGAVTGPLPPPPDDLYNPGASMNQARSIRVNTSSSGARPNPQGSFHYGSINITDTYILKVTPPVKINGNTRAIINGISFRKPDVPFRLADQKHLRGVYKLDFPSKPMNRTPVI</sequence>
<dbReference type="AlphaFoldDB" id="A0A392Q4R6"/>
<comment type="caution">
    <text evidence="1">The sequence shown here is derived from an EMBL/GenBank/DDBJ whole genome shotgun (WGS) entry which is preliminary data.</text>
</comment>
<accession>A0A392Q4R6</accession>
<keyword evidence="2" id="KW-1185">Reference proteome</keyword>
<name>A0A392Q4R6_9FABA</name>
<feature type="non-terminal residue" evidence="1">
    <location>
        <position position="148"/>
    </location>
</feature>
<feature type="non-terminal residue" evidence="1">
    <location>
        <position position="1"/>
    </location>
</feature>